<protein>
    <recommendedName>
        <fullName evidence="4">Transmembrane protein</fullName>
    </recommendedName>
</protein>
<dbReference type="InParanoid" id="A0CHF6"/>
<feature type="chain" id="PRO_5002623066" description="Transmembrane protein" evidence="1">
    <location>
        <begin position="26"/>
        <end position="121"/>
    </location>
</feature>
<evidence type="ECO:0000313" key="3">
    <source>
        <dbReference type="Proteomes" id="UP000000600"/>
    </source>
</evidence>
<organism evidence="2 3">
    <name type="scientific">Paramecium tetraurelia</name>
    <dbReference type="NCBI Taxonomy" id="5888"/>
    <lineage>
        <taxon>Eukaryota</taxon>
        <taxon>Sar</taxon>
        <taxon>Alveolata</taxon>
        <taxon>Ciliophora</taxon>
        <taxon>Intramacronucleata</taxon>
        <taxon>Oligohymenophorea</taxon>
        <taxon>Peniculida</taxon>
        <taxon>Parameciidae</taxon>
        <taxon>Paramecium</taxon>
    </lineage>
</organism>
<evidence type="ECO:0000313" key="2">
    <source>
        <dbReference type="EMBL" id="CAK70223.1"/>
    </source>
</evidence>
<dbReference type="EMBL" id="CT868075">
    <property type="protein sequence ID" value="CAK70223.1"/>
    <property type="molecule type" value="Genomic_DNA"/>
</dbReference>
<evidence type="ECO:0008006" key="4">
    <source>
        <dbReference type="Google" id="ProtNLM"/>
    </source>
</evidence>
<dbReference type="AlphaFoldDB" id="A0CHF6"/>
<dbReference type="HOGENOM" id="CLU_2042606_0_0_1"/>
<keyword evidence="3" id="KW-1185">Reference proteome</keyword>
<evidence type="ECO:0000256" key="1">
    <source>
        <dbReference type="SAM" id="SignalP"/>
    </source>
</evidence>
<feature type="signal peptide" evidence="1">
    <location>
        <begin position="1"/>
        <end position="25"/>
    </location>
</feature>
<proteinExistence type="predicted"/>
<sequence>MQIEIKLIFCILFFISEFSARVTKAVVSIISEISSAYQPLFVIYDFTLVASTTSSNTTINTSEKKIKQQHNNFFFDESFYQFSPISQDHNQMPIQHILCMQDLKLSQVELSFNISQIVMKI</sequence>
<dbReference type="Proteomes" id="UP000000600">
    <property type="component" value="Unassembled WGS sequence"/>
</dbReference>
<dbReference type="GeneID" id="5023405"/>
<accession>A0CHF6</accession>
<keyword evidence="1" id="KW-0732">Signal</keyword>
<reference evidence="2 3" key="1">
    <citation type="journal article" date="2006" name="Nature">
        <title>Global trends of whole-genome duplications revealed by the ciliate Paramecium tetraurelia.</title>
        <authorList>
            <consortium name="Genoscope"/>
            <person name="Aury J.-M."/>
            <person name="Jaillon O."/>
            <person name="Duret L."/>
            <person name="Noel B."/>
            <person name="Jubin C."/>
            <person name="Porcel B.M."/>
            <person name="Segurens B."/>
            <person name="Daubin V."/>
            <person name="Anthouard V."/>
            <person name="Aiach N."/>
            <person name="Arnaiz O."/>
            <person name="Billaut A."/>
            <person name="Beisson J."/>
            <person name="Blanc I."/>
            <person name="Bouhouche K."/>
            <person name="Camara F."/>
            <person name="Duharcourt S."/>
            <person name="Guigo R."/>
            <person name="Gogendeau D."/>
            <person name="Katinka M."/>
            <person name="Keller A.-M."/>
            <person name="Kissmehl R."/>
            <person name="Klotz C."/>
            <person name="Koll F."/>
            <person name="Le Moue A."/>
            <person name="Lepere C."/>
            <person name="Malinsky S."/>
            <person name="Nowacki M."/>
            <person name="Nowak J.K."/>
            <person name="Plattner H."/>
            <person name="Poulain J."/>
            <person name="Ruiz F."/>
            <person name="Serrano V."/>
            <person name="Zagulski M."/>
            <person name="Dessen P."/>
            <person name="Betermier M."/>
            <person name="Weissenbach J."/>
            <person name="Scarpelli C."/>
            <person name="Schachter V."/>
            <person name="Sperling L."/>
            <person name="Meyer E."/>
            <person name="Cohen J."/>
            <person name="Wincker P."/>
        </authorList>
    </citation>
    <scope>NUCLEOTIDE SEQUENCE [LARGE SCALE GENOMIC DNA]</scope>
    <source>
        <strain evidence="2 3">Stock d4-2</strain>
    </source>
</reference>
<name>A0CHF6_PARTE</name>
<dbReference type="KEGG" id="ptm:GSPATT00038325001"/>
<dbReference type="RefSeq" id="XP_001437620.1">
    <property type="nucleotide sequence ID" value="XM_001437583.1"/>
</dbReference>
<gene>
    <name evidence="2" type="ORF">GSPATT00038325001</name>
</gene>